<proteinExistence type="predicted"/>
<organism evidence="2">
    <name type="scientific">marine sediment metagenome</name>
    <dbReference type="NCBI Taxonomy" id="412755"/>
    <lineage>
        <taxon>unclassified sequences</taxon>
        <taxon>metagenomes</taxon>
        <taxon>ecological metagenomes</taxon>
    </lineage>
</organism>
<evidence type="ECO:0000313" key="2">
    <source>
        <dbReference type="EMBL" id="KKL80875.1"/>
    </source>
</evidence>
<keyword evidence="1" id="KW-0175">Coiled coil</keyword>
<gene>
    <name evidence="2" type="ORF">LCGC14_2000410</name>
</gene>
<feature type="coiled-coil region" evidence="1">
    <location>
        <begin position="108"/>
        <end position="170"/>
    </location>
</feature>
<name>A0A0F9HGU9_9ZZZZ</name>
<comment type="caution">
    <text evidence="2">The sequence shown here is derived from an EMBL/GenBank/DDBJ whole genome shotgun (WGS) entry which is preliminary data.</text>
</comment>
<protein>
    <submittedName>
        <fullName evidence="2">Uncharacterized protein</fullName>
    </submittedName>
</protein>
<dbReference type="EMBL" id="LAZR01022726">
    <property type="protein sequence ID" value="KKL80875.1"/>
    <property type="molecule type" value="Genomic_DNA"/>
</dbReference>
<reference evidence="2" key="1">
    <citation type="journal article" date="2015" name="Nature">
        <title>Complex archaea that bridge the gap between prokaryotes and eukaryotes.</title>
        <authorList>
            <person name="Spang A."/>
            <person name="Saw J.H."/>
            <person name="Jorgensen S.L."/>
            <person name="Zaremba-Niedzwiedzka K."/>
            <person name="Martijn J."/>
            <person name="Lind A.E."/>
            <person name="van Eijk R."/>
            <person name="Schleper C."/>
            <person name="Guy L."/>
            <person name="Ettema T.J."/>
        </authorList>
    </citation>
    <scope>NUCLEOTIDE SEQUENCE</scope>
</reference>
<sequence length="184" mass="21121">MVEYSEKESLLLDQCLGFYRREIYPDGPIDRDDSKVVIAALDYAHSLGKFIRTIPIHNTMHSILAKHGVVRESNEHRQVRLKAERLEKIRLKRMGSMDAEVEAAQIVLAKAQAKKKFREAQVNAAKKDERIITVNEENARKAQLEAETRAKLAEDNMKSMQKQINEMKTLMQMEENGKALKETA</sequence>
<feature type="non-terminal residue" evidence="2">
    <location>
        <position position="184"/>
    </location>
</feature>
<accession>A0A0F9HGU9</accession>
<evidence type="ECO:0000256" key="1">
    <source>
        <dbReference type="SAM" id="Coils"/>
    </source>
</evidence>
<dbReference type="AlphaFoldDB" id="A0A0F9HGU9"/>